<gene>
    <name evidence="5" type="ORF">AYO20_03859</name>
</gene>
<dbReference type="InterPro" id="IPR000845">
    <property type="entry name" value="Nucleoside_phosphorylase_d"/>
</dbReference>
<dbReference type="PANTHER" id="PTHR46082:SF11">
    <property type="entry name" value="AAA+ ATPASE DOMAIN-CONTAINING PROTEIN-RELATED"/>
    <property type="match status" value="1"/>
</dbReference>
<accession>A0A178D625</accession>
<proteinExistence type="predicted"/>
<feature type="domain" description="Nephrocystin 3-like N-terminal" evidence="4">
    <location>
        <begin position="382"/>
        <end position="553"/>
    </location>
</feature>
<sequence length="771" mass="87332">MSIRTVQDYKIGWICALNIELTAAIAMLDEEYEMMAGHDPQDHNSYVLGRIHQNNVVIACMPEGVDGLVPAANVAKDMVRTFPALRVGLMVGIGGGIPDLSKGIDIRLGDVVVSKPEKTWGGVVQYDKGKAEDGGEFVVKGQLNQPPALLLKTLAQLRARHAMHPSKVSDYITEAIERNPMMEETGFTIPSEADCFYCRVCHRDIESPVGDCEGLHTKRKQRKNSRPVAHYGIIASGNQVVEDAVVRDRLRNQFNAFCVEMEAAGLMNEFPCLVIRGICDYADLHKNDAWHRYAAMTAAAYAKEFLQYISPAQASQEQPIKDVPGLLNEIRLTSNAQLEATKAQTRQSKTQYESEYHHRCHRTFKISPYETQKDINPEQVAGTCQWVLSHPQYQQWLGKTHDDLLWISADPGCGKSVLAKSLVDIELRNTNNHTVCYFFFKDNEEQDHMSTALCAILHQLFSHQPVLIRHAVPVWEKNGDKLVKEEAELWRVLITAARDEQAHDVTCVLDALDECRDKDRGRLIEMLSSFHFQASTASSTRRQGRLKFLVTSRPYDDIQAVFQKTLVNLPTIRLRGEEENDQIHQEIDLVIKMRVGKLATDLKLDGDTKDQLQTQLLGMEHRTYLWLYLAIESIYQTFRDCMRLEEASIELLPSTVEDAYEKILARVSQKQRGNVKKILQIVVGSRRPLHVEEMAIALGIATSTHPQSLYKAKLDPIRLLDNIRGGIALIREGLRETWFEYAWNFCPLTMLQQPYSPLSPESKIPQNLTAF</sequence>
<dbReference type="Proteomes" id="UP000185904">
    <property type="component" value="Unassembled WGS sequence"/>
</dbReference>
<comment type="caution">
    <text evidence="5">The sequence shown here is derived from an EMBL/GenBank/DDBJ whole genome shotgun (WGS) entry which is preliminary data.</text>
</comment>
<dbReference type="EMBL" id="LVCJ01000019">
    <property type="protein sequence ID" value="OAL36804.1"/>
    <property type="molecule type" value="Genomic_DNA"/>
</dbReference>
<dbReference type="InterPro" id="IPR053137">
    <property type="entry name" value="NLR-like"/>
</dbReference>
<protein>
    <recommendedName>
        <fullName evidence="7">Nucleoside phosphorylase domain-containing protein</fullName>
    </recommendedName>
</protein>
<dbReference type="GO" id="GO:0009116">
    <property type="term" value="P:nucleoside metabolic process"/>
    <property type="evidence" value="ECO:0007669"/>
    <property type="project" value="InterPro"/>
</dbReference>
<dbReference type="InterPro" id="IPR035994">
    <property type="entry name" value="Nucleoside_phosphorylase_sf"/>
</dbReference>
<dbReference type="GeneID" id="34587280"/>
<keyword evidence="6" id="KW-1185">Reference proteome</keyword>
<name>A0A178D625_9EURO</name>
<dbReference type="Gene3D" id="3.40.50.1580">
    <property type="entry name" value="Nucleoside phosphorylase domain"/>
    <property type="match status" value="1"/>
</dbReference>
<dbReference type="GO" id="GO:0003824">
    <property type="term" value="F:catalytic activity"/>
    <property type="evidence" value="ECO:0007669"/>
    <property type="project" value="InterPro"/>
</dbReference>
<dbReference type="PANTHER" id="PTHR46082">
    <property type="entry name" value="ATP/GTP-BINDING PROTEIN-RELATED"/>
    <property type="match status" value="1"/>
</dbReference>
<reference evidence="5 6" key="1">
    <citation type="submission" date="2016-03" db="EMBL/GenBank/DDBJ databases">
        <title>The draft genome sequence of Fonsecaea nubica causative agent of cutaneous subcutaneous infection in human host.</title>
        <authorList>
            <person name="Costa F."/>
            <person name="Sybren D.H."/>
            <person name="Raittz R.T."/>
            <person name="Weiss V.A."/>
            <person name="Leao A.C."/>
            <person name="Gomes R."/>
            <person name="De Souza E.M."/>
            <person name="Pedrosa F.O."/>
            <person name="Steffens M.B."/>
            <person name="Bombassaro A."/>
            <person name="Tadra-Sfeir M.Z."/>
            <person name="Moreno L.F."/>
            <person name="Najafzadeh M.J."/>
            <person name="Felipe M.S."/>
            <person name="Teixeira M."/>
            <person name="Sun J."/>
            <person name="Xi L."/>
            <person name="Castro M.A."/>
            <person name="Vicente V.A."/>
        </authorList>
    </citation>
    <scope>NUCLEOTIDE SEQUENCE [LARGE SCALE GENOMIC DNA]</scope>
    <source>
        <strain evidence="5 6">CBS 269.64</strain>
    </source>
</reference>
<evidence type="ECO:0000313" key="6">
    <source>
        <dbReference type="Proteomes" id="UP000185904"/>
    </source>
</evidence>
<dbReference type="Pfam" id="PF24883">
    <property type="entry name" value="NPHP3_N"/>
    <property type="match status" value="1"/>
</dbReference>
<dbReference type="RefSeq" id="XP_022501816.1">
    <property type="nucleotide sequence ID" value="XM_022642159.1"/>
</dbReference>
<dbReference type="InterPro" id="IPR056884">
    <property type="entry name" value="NPHP3-like_N"/>
</dbReference>
<feature type="domain" description="Nucleoside phosphorylase" evidence="2">
    <location>
        <begin position="11"/>
        <end position="305"/>
    </location>
</feature>
<dbReference type="Pfam" id="PF01048">
    <property type="entry name" value="PNP_UDP_1"/>
    <property type="match status" value="1"/>
</dbReference>
<dbReference type="SUPFAM" id="SSF53167">
    <property type="entry name" value="Purine and uridine phosphorylases"/>
    <property type="match status" value="1"/>
</dbReference>
<evidence type="ECO:0000259" key="4">
    <source>
        <dbReference type="Pfam" id="PF24883"/>
    </source>
</evidence>
<evidence type="ECO:0000313" key="5">
    <source>
        <dbReference type="EMBL" id="OAL36804.1"/>
    </source>
</evidence>
<dbReference type="AlphaFoldDB" id="A0A178D625"/>
<dbReference type="Pfam" id="PF23239">
    <property type="entry name" value="DUF7069"/>
    <property type="match status" value="1"/>
</dbReference>
<dbReference type="Gene3D" id="3.40.50.300">
    <property type="entry name" value="P-loop containing nucleotide triphosphate hydrolases"/>
    <property type="match status" value="1"/>
</dbReference>
<evidence type="ECO:0000259" key="3">
    <source>
        <dbReference type="Pfam" id="PF23239"/>
    </source>
</evidence>
<evidence type="ECO:0000259" key="2">
    <source>
        <dbReference type="Pfam" id="PF01048"/>
    </source>
</evidence>
<evidence type="ECO:0008006" key="7">
    <source>
        <dbReference type="Google" id="ProtNLM"/>
    </source>
</evidence>
<keyword evidence="1" id="KW-0677">Repeat</keyword>
<dbReference type="OrthoDB" id="4160849at2759"/>
<feature type="domain" description="DUF7069" evidence="3">
    <location>
        <begin position="583"/>
        <end position="641"/>
    </location>
</feature>
<dbReference type="InterPro" id="IPR027417">
    <property type="entry name" value="P-loop_NTPase"/>
</dbReference>
<organism evidence="5 6">
    <name type="scientific">Fonsecaea nubica</name>
    <dbReference type="NCBI Taxonomy" id="856822"/>
    <lineage>
        <taxon>Eukaryota</taxon>
        <taxon>Fungi</taxon>
        <taxon>Dikarya</taxon>
        <taxon>Ascomycota</taxon>
        <taxon>Pezizomycotina</taxon>
        <taxon>Eurotiomycetes</taxon>
        <taxon>Chaetothyriomycetidae</taxon>
        <taxon>Chaetothyriales</taxon>
        <taxon>Herpotrichiellaceae</taxon>
        <taxon>Fonsecaea</taxon>
    </lineage>
</organism>
<dbReference type="InterPro" id="IPR055497">
    <property type="entry name" value="DUF7069"/>
</dbReference>
<evidence type="ECO:0000256" key="1">
    <source>
        <dbReference type="ARBA" id="ARBA00022737"/>
    </source>
</evidence>